<dbReference type="GO" id="GO:0009610">
    <property type="term" value="P:response to symbiotic fungus"/>
    <property type="evidence" value="ECO:0007669"/>
    <property type="project" value="UniProtKB-ARBA"/>
</dbReference>
<evidence type="ECO:0000256" key="6">
    <source>
        <dbReference type="ARBA" id="ARBA00022692"/>
    </source>
</evidence>
<comment type="subcellular location">
    <subcellularLocation>
        <location evidence="1">Membrane</location>
        <topology evidence="1">Multi-pass membrane protein</topology>
    </subcellularLocation>
</comment>
<evidence type="ECO:0000256" key="12">
    <source>
        <dbReference type="ARBA" id="ARBA00060536"/>
    </source>
</evidence>
<dbReference type="SMART" id="SM00563">
    <property type="entry name" value="PlsC"/>
    <property type="match status" value="1"/>
</dbReference>
<dbReference type="GO" id="GO:0010143">
    <property type="term" value="P:cutin biosynthetic process"/>
    <property type="evidence" value="ECO:0007669"/>
    <property type="project" value="TreeGrafter"/>
</dbReference>
<evidence type="ECO:0000256" key="11">
    <source>
        <dbReference type="ARBA" id="ARBA00057026"/>
    </source>
</evidence>
<feature type="domain" description="Phospholipid/glycerol acyltransferase" evidence="16">
    <location>
        <begin position="302"/>
        <end position="404"/>
    </location>
</feature>
<feature type="transmembrane region" description="Helical" evidence="15">
    <location>
        <begin position="35"/>
        <end position="57"/>
    </location>
</feature>
<keyword evidence="7 15" id="KW-1133">Transmembrane helix</keyword>
<dbReference type="InterPro" id="IPR036412">
    <property type="entry name" value="HAD-like_sf"/>
</dbReference>
<evidence type="ECO:0000256" key="15">
    <source>
        <dbReference type="SAM" id="Phobius"/>
    </source>
</evidence>
<evidence type="ECO:0000313" key="18">
    <source>
        <dbReference type="Proteomes" id="UP000325081"/>
    </source>
</evidence>
<comment type="caution">
    <text evidence="17">The sequence shown here is derived from an EMBL/GenBank/DDBJ whole genome shotgun (WGS) entry which is preliminary data.</text>
</comment>
<dbReference type="GO" id="GO:0090447">
    <property type="term" value="F:glycerol-3-phosphate 2-O-acyltransferase activity"/>
    <property type="evidence" value="ECO:0007669"/>
    <property type="project" value="TreeGrafter"/>
</dbReference>
<dbReference type="Pfam" id="PF01553">
    <property type="entry name" value="Acyltransferase"/>
    <property type="match status" value="1"/>
</dbReference>
<accession>A0A5A7RIG9</accession>
<evidence type="ECO:0000256" key="9">
    <source>
        <dbReference type="ARBA" id="ARBA00023315"/>
    </source>
</evidence>
<organism evidence="17 18">
    <name type="scientific">Striga asiatica</name>
    <name type="common">Asiatic witchweed</name>
    <name type="synonym">Buchnera asiatica</name>
    <dbReference type="NCBI Taxonomy" id="4170"/>
    <lineage>
        <taxon>Eukaryota</taxon>
        <taxon>Viridiplantae</taxon>
        <taxon>Streptophyta</taxon>
        <taxon>Embryophyta</taxon>
        <taxon>Tracheophyta</taxon>
        <taxon>Spermatophyta</taxon>
        <taxon>Magnoliopsida</taxon>
        <taxon>eudicotyledons</taxon>
        <taxon>Gunneridae</taxon>
        <taxon>Pentapetalae</taxon>
        <taxon>asterids</taxon>
        <taxon>lamiids</taxon>
        <taxon>Lamiales</taxon>
        <taxon>Orobanchaceae</taxon>
        <taxon>Buchnereae</taxon>
        <taxon>Striga</taxon>
    </lineage>
</organism>
<evidence type="ECO:0000256" key="13">
    <source>
        <dbReference type="ARBA" id="ARBA00069630"/>
    </source>
</evidence>
<evidence type="ECO:0000256" key="14">
    <source>
        <dbReference type="ARBA" id="ARBA00077294"/>
    </source>
</evidence>
<dbReference type="PANTHER" id="PTHR15486">
    <property type="entry name" value="ANCIENT UBIQUITOUS PROTEIN"/>
    <property type="match status" value="1"/>
</dbReference>
<sequence>MAKIPTISQCDPKGREDQTVISDLDGTLLIGRSSFGYFALVAFDLGGILRLLFLLLLSPLAAFLYHFVSEAAGIRVLTFAAFAGAKLSAIKSAASAVLPKFYSEDLHPDTWRVFSSCGKKCVVTANPRIMVEPFLKNYLGVDVVLGTEVSTWRGYATGLVAGPGVLVGKNKALAVRRVFGSCEHVPDVGIGDRKTDFPFMKLCKERYIVPPRPRVQPVQPESLPKPVIFHDGRLVQKPTPLLALLIVLWFPIGLLLSITRVFIGSFCPLTWFKSVSALLGSTTAVKGTPPKLGPTSGRKKGVVFVCSHRTVLDAIYVSAALGRMTTTISYSVPGFTEFLSPIKTARLTRDRALDARLIETILREGRDLVMCPEGTTCREPYLLRFSSLFAELTDEIVPVAIRVRTSLFHGTTARGYKWLDPFFFFMNPVPKYEVTFLEKLPPEETCVAGKSSYEVANHVQQKIAKNLNYKCTKLTRKDKYRALAGTDGIVGQTPPKPTAKVAG</sequence>
<dbReference type="EC" id="2.3.1.15" evidence="4"/>
<dbReference type="GO" id="GO:0004366">
    <property type="term" value="F:glycerol-3-phosphate O-acyltransferase activity"/>
    <property type="evidence" value="ECO:0007669"/>
    <property type="project" value="UniProtKB-EC"/>
</dbReference>
<dbReference type="GO" id="GO:0016791">
    <property type="term" value="F:phosphatase activity"/>
    <property type="evidence" value="ECO:0007669"/>
    <property type="project" value="TreeGrafter"/>
</dbReference>
<name>A0A5A7RIG9_STRAF</name>
<dbReference type="SUPFAM" id="SSF56784">
    <property type="entry name" value="HAD-like"/>
    <property type="match status" value="1"/>
</dbReference>
<comment type="catalytic activity">
    <reaction evidence="10">
        <text>sn-glycerol 3-phosphate + an acyl-CoA = a 1-acyl-sn-glycero-3-phosphate + CoA</text>
        <dbReference type="Rhea" id="RHEA:15325"/>
        <dbReference type="ChEBI" id="CHEBI:57287"/>
        <dbReference type="ChEBI" id="CHEBI:57597"/>
        <dbReference type="ChEBI" id="CHEBI:57970"/>
        <dbReference type="ChEBI" id="CHEBI:58342"/>
        <dbReference type="EC" id="2.3.1.15"/>
    </reaction>
</comment>
<evidence type="ECO:0000256" key="10">
    <source>
        <dbReference type="ARBA" id="ARBA00048427"/>
    </source>
</evidence>
<dbReference type="OrthoDB" id="1854593at2759"/>
<dbReference type="PANTHER" id="PTHR15486:SF91">
    <property type="entry name" value="PHOSPHOLIPID_GLYCEROL ACYLTRANSFERASE DOMAIN-CONTAINING PROTEIN"/>
    <property type="match status" value="1"/>
</dbReference>
<evidence type="ECO:0000256" key="4">
    <source>
        <dbReference type="ARBA" id="ARBA00013113"/>
    </source>
</evidence>
<evidence type="ECO:0000256" key="5">
    <source>
        <dbReference type="ARBA" id="ARBA00022679"/>
    </source>
</evidence>
<dbReference type="CDD" id="cd06551">
    <property type="entry name" value="LPLAT"/>
    <property type="match status" value="1"/>
</dbReference>
<keyword evidence="6 15" id="KW-0812">Transmembrane</keyword>
<evidence type="ECO:0000256" key="1">
    <source>
        <dbReference type="ARBA" id="ARBA00004141"/>
    </source>
</evidence>
<keyword evidence="18" id="KW-1185">Reference proteome</keyword>
<dbReference type="AlphaFoldDB" id="A0A5A7RIG9"/>
<keyword evidence="8 15" id="KW-0472">Membrane</keyword>
<dbReference type="Pfam" id="PF23270">
    <property type="entry name" value="HAD_RAM2_N"/>
    <property type="match status" value="1"/>
</dbReference>
<evidence type="ECO:0000256" key="7">
    <source>
        <dbReference type="ARBA" id="ARBA00022989"/>
    </source>
</evidence>
<dbReference type="InterPro" id="IPR023214">
    <property type="entry name" value="HAD_sf"/>
</dbReference>
<keyword evidence="9 17" id="KW-0012">Acyltransferase</keyword>
<dbReference type="InterPro" id="IPR056462">
    <property type="entry name" value="HAD_RAM2/GPAT1-8"/>
</dbReference>
<evidence type="ECO:0000259" key="16">
    <source>
        <dbReference type="SMART" id="SM00563"/>
    </source>
</evidence>
<evidence type="ECO:0000313" key="17">
    <source>
        <dbReference type="EMBL" id="GER56949.1"/>
    </source>
</evidence>
<dbReference type="Gene3D" id="3.40.50.1000">
    <property type="entry name" value="HAD superfamily/HAD-like"/>
    <property type="match status" value="1"/>
</dbReference>
<dbReference type="EMBL" id="BKCP01012848">
    <property type="protein sequence ID" value="GER56949.1"/>
    <property type="molecule type" value="Genomic_DNA"/>
</dbReference>
<feature type="transmembrane region" description="Helical" evidence="15">
    <location>
        <begin position="241"/>
        <end position="263"/>
    </location>
</feature>
<gene>
    <name evidence="17" type="ORF">STAS_34710</name>
</gene>
<comment type="similarity">
    <text evidence="3">Belongs to the GPAT/DAPAT family.</text>
</comment>
<comment type="function">
    <text evidence="11">Involved in the production of cutin monomers. Esterifies acyl-group from acyl-ACP to the sn-2 position of glycerol-3-phosphate, a step in cutin biosynthesis. Required for colonization of the root by mycorrhizal fungi, and appropriate hyphopodia and arbuscule formation. Cutin monomers act as plant signals that promote colonization by arbuscular mycorrhizal fungi. This signaling function has been recruited by pathogenic oomycetes to facilitate appressoria formation and their own invasion.</text>
</comment>
<dbReference type="FunFam" id="3.40.50.1000:FF:000243">
    <property type="entry name" value="Glycerol-3-phosphate 2-O-acyltransferase 6"/>
    <property type="match status" value="1"/>
</dbReference>
<dbReference type="GO" id="GO:0016020">
    <property type="term" value="C:membrane"/>
    <property type="evidence" value="ECO:0007669"/>
    <property type="project" value="UniProtKB-SubCell"/>
</dbReference>
<proteinExistence type="inferred from homology"/>
<dbReference type="InterPro" id="IPR002123">
    <property type="entry name" value="Plipid/glycerol_acylTrfase"/>
</dbReference>
<evidence type="ECO:0000256" key="3">
    <source>
        <dbReference type="ARBA" id="ARBA00007937"/>
    </source>
</evidence>
<dbReference type="Proteomes" id="UP000325081">
    <property type="component" value="Unassembled WGS sequence"/>
</dbReference>
<protein>
    <recommendedName>
        <fullName evidence="13">Glycerol-3-phosphate acyltransferase RAM2</fullName>
        <ecNumber evidence="4">2.3.1.15</ecNumber>
    </recommendedName>
    <alternativeName>
        <fullName evidence="14">Protein REQUIRED FOR ARBUSCULAR MYCORRHIZATION 2</fullName>
    </alternativeName>
</protein>
<comment type="pathway">
    <text evidence="12">Glycerolipid metabolism.</text>
</comment>
<dbReference type="SUPFAM" id="SSF69593">
    <property type="entry name" value="Glycerol-3-phosphate (1)-acyltransferase"/>
    <property type="match status" value="1"/>
</dbReference>
<reference evidence="18" key="1">
    <citation type="journal article" date="2019" name="Curr. Biol.">
        <title>Genome Sequence of Striga asiatica Provides Insight into the Evolution of Plant Parasitism.</title>
        <authorList>
            <person name="Yoshida S."/>
            <person name="Kim S."/>
            <person name="Wafula E.K."/>
            <person name="Tanskanen J."/>
            <person name="Kim Y.M."/>
            <person name="Honaas L."/>
            <person name="Yang Z."/>
            <person name="Spallek T."/>
            <person name="Conn C.E."/>
            <person name="Ichihashi Y."/>
            <person name="Cheong K."/>
            <person name="Cui S."/>
            <person name="Der J.P."/>
            <person name="Gundlach H."/>
            <person name="Jiao Y."/>
            <person name="Hori C."/>
            <person name="Ishida J.K."/>
            <person name="Kasahara H."/>
            <person name="Kiba T."/>
            <person name="Kim M.S."/>
            <person name="Koo N."/>
            <person name="Laohavisit A."/>
            <person name="Lee Y.H."/>
            <person name="Lumba S."/>
            <person name="McCourt P."/>
            <person name="Mortimer J.C."/>
            <person name="Mutuku J.M."/>
            <person name="Nomura T."/>
            <person name="Sasaki-Sekimoto Y."/>
            <person name="Seto Y."/>
            <person name="Wang Y."/>
            <person name="Wakatake T."/>
            <person name="Sakakibara H."/>
            <person name="Demura T."/>
            <person name="Yamaguchi S."/>
            <person name="Yoneyama K."/>
            <person name="Manabe R.I."/>
            <person name="Nelson D.C."/>
            <person name="Schulman A.H."/>
            <person name="Timko M.P."/>
            <person name="dePamphilis C.W."/>
            <person name="Choi D."/>
            <person name="Shirasu K."/>
        </authorList>
    </citation>
    <scope>NUCLEOTIDE SEQUENCE [LARGE SCALE GENOMIC DNA]</scope>
    <source>
        <strain evidence="18">cv. UVA1</strain>
    </source>
</reference>
<evidence type="ECO:0000256" key="2">
    <source>
        <dbReference type="ARBA" id="ARBA00005175"/>
    </source>
</evidence>
<keyword evidence="5 17" id="KW-0808">Transferase</keyword>
<comment type="pathway">
    <text evidence="2">Lipid metabolism; glycerolipid metabolism.</text>
</comment>
<evidence type="ECO:0000256" key="8">
    <source>
        <dbReference type="ARBA" id="ARBA00023136"/>
    </source>
</evidence>